<dbReference type="InterPro" id="IPR014755">
    <property type="entry name" value="Cu-Rt/internalin_Ig-like"/>
</dbReference>
<feature type="domain" description="Phosphodiester glycosidase" evidence="2">
    <location>
        <begin position="265"/>
        <end position="403"/>
    </location>
</feature>
<evidence type="ECO:0000313" key="4">
    <source>
        <dbReference type="EMBL" id="MET3683024.1"/>
    </source>
</evidence>
<dbReference type="RefSeq" id="WP_354219621.1">
    <property type="nucleotide sequence ID" value="NZ_JBEPMX010000004.1"/>
</dbReference>
<evidence type="ECO:0008006" key="6">
    <source>
        <dbReference type="Google" id="ProtNLM"/>
    </source>
</evidence>
<dbReference type="InterPro" id="IPR018711">
    <property type="entry name" value="NAGPA"/>
</dbReference>
<dbReference type="PANTHER" id="PTHR40446">
    <property type="entry name" value="N-ACETYLGLUCOSAMINE-1-PHOSPHODIESTER ALPHA-N-ACETYLGLUCOSAMINIDASE"/>
    <property type="match status" value="1"/>
</dbReference>
<dbReference type="PANTHER" id="PTHR40446:SF2">
    <property type="entry name" value="N-ACETYLGLUCOSAMINE-1-PHOSPHODIESTER ALPHA-N-ACETYLGLUCOSAMINIDASE"/>
    <property type="match status" value="1"/>
</dbReference>
<keyword evidence="1" id="KW-0732">Signal</keyword>
<dbReference type="Pfam" id="PF09992">
    <property type="entry name" value="NAGPA"/>
    <property type="match status" value="1"/>
</dbReference>
<accession>A0ABV2KTW6</accession>
<reference evidence="4 5" key="1">
    <citation type="submission" date="2024-06" db="EMBL/GenBank/DDBJ databases">
        <title>Genomic Encyclopedia of Type Strains, Phase IV (KMG-IV): sequencing the most valuable type-strain genomes for metagenomic binning, comparative biology and taxonomic classification.</title>
        <authorList>
            <person name="Goeker M."/>
        </authorList>
    </citation>
    <scope>NUCLEOTIDE SEQUENCE [LARGE SCALE GENOMIC DNA]</scope>
    <source>
        <strain evidence="4 5">DSM 23520</strain>
    </source>
</reference>
<dbReference type="EMBL" id="JBEPMX010000004">
    <property type="protein sequence ID" value="MET3683024.1"/>
    <property type="molecule type" value="Genomic_DNA"/>
</dbReference>
<dbReference type="InterPro" id="IPR032812">
    <property type="entry name" value="SbsA_Ig"/>
</dbReference>
<proteinExistence type="predicted"/>
<evidence type="ECO:0000259" key="2">
    <source>
        <dbReference type="Pfam" id="PF09992"/>
    </source>
</evidence>
<organism evidence="4 5">
    <name type="scientific">Alkalibacillus flavidus</name>
    <dbReference type="NCBI Taxonomy" id="546021"/>
    <lineage>
        <taxon>Bacteria</taxon>
        <taxon>Bacillati</taxon>
        <taxon>Bacillota</taxon>
        <taxon>Bacilli</taxon>
        <taxon>Bacillales</taxon>
        <taxon>Bacillaceae</taxon>
        <taxon>Alkalibacillus</taxon>
    </lineage>
</organism>
<keyword evidence="5" id="KW-1185">Reference proteome</keyword>
<evidence type="ECO:0000256" key="1">
    <source>
        <dbReference type="ARBA" id="ARBA00022729"/>
    </source>
</evidence>
<dbReference type="Pfam" id="PF13205">
    <property type="entry name" value="Big_5"/>
    <property type="match status" value="1"/>
</dbReference>
<evidence type="ECO:0000313" key="5">
    <source>
        <dbReference type="Proteomes" id="UP001549167"/>
    </source>
</evidence>
<dbReference type="Gene3D" id="2.60.40.1220">
    <property type="match status" value="1"/>
</dbReference>
<dbReference type="Gene3D" id="2.60.40.1080">
    <property type="match status" value="1"/>
</dbReference>
<dbReference type="Proteomes" id="UP001549167">
    <property type="component" value="Unassembled WGS sequence"/>
</dbReference>
<name>A0ABV2KTW6_9BACI</name>
<feature type="domain" description="SbsA Ig-like" evidence="3">
    <location>
        <begin position="753"/>
        <end position="831"/>
    </location>
</feature>
<comment type="caution">
    <text evidence="4">The sequence shown here is derived from an EMBL/GenBank/DDBJ whole genome shotgun (WGS) entry which is preliminary data.</text>
</comment>
<sequence>MTILHKQLLKRFVASLILIVSIFSIQHVSHASLIETDQLEVTPGVDYNRYDESSSEAMSSRMMSVDLSEQHVDVGLNIGDPYPNLLTTTTLADRLTYNTQQVVGGINGSFFHFDSERPSYMLAQNDKLFNLGAVSDDSSGYMSVPKAFGMMPDGSAKIDSFDMQLSYEINGKTYEIDKYNGARGSGETVLFTPSHKFDWTRTNEYGVEIHVDQVDQLIDDEPIQFGDTITGEVKKVRRYLSNEYIQQPEDGFVISIHGDTPIDDNLEVGDSVELNVDINDEWKGAEFVLGSGPQLVRNGQVDLEMDEDSSRAKRRNPRTVVGTNANGSEVFFITVDGRQPGYSDGMTMEEVAEYVESLGVEHAINLDGGGSTTMVARQYGDTHTSVMNSPSGGYERGVSNGLFAMVTDQSDKAEKISVDVAEEGKILNGASVGLDVEYVLDEYYHPLTYNESDVEYSVSNNIGRVENGEFIATNAGEGNITASYDGASTTIPVEVVDGFDQVDMTPNDIRLGVGETQSFTVTPQMNDGSHVVWDDSQIEWSTSGNIGVISNEGVLTANSISATGEVHATINHQTYTSEVRVGGGDVVIDSFETIDQWSDNTVRATGDIRLSDKFAPSVTGNALRLDYNFNNGEGTSAVYAQYDGNQSFSNRPNEIGAWVFGDGEGHWLRAQLLDASGDVHYLNFTEEHELDWDGWNYVTADIPDGIETPYTLNSIYVVEPSSDRKGEGFIYVDELQLSYNGEHDTDASFDQSVVSPTKEWRVTFDQAIDTDSVKSDSIFITNAQGDSFDVSYQIEQNKEVIAVEPEEPLDPGVYQLTIGSVTSQDGDKKLSETVKPFIVE</sequence>
<gene>
    <name evidence="4" type="ORF">ABID56_001114</name>
</gene>
<evidence type="ECO:0000259" key="3">
    <source>
        <dbReference type="Pfam" id="PF13205"/>
    </source>
</evidence>
<protein>
    <recommendedName>
        <fullName evidence="6">Phosphodiester glycosidase domain-containing protein</fullName>
    </recommendedName>
</protein>